<dbReference type="GO" id="GO:0044718">
    <property type="term" value="P:siderophore transmembrane transport"/>
    <property type="evidence" value="ECO:0007669"/>
    <property type="project" value="TreeGrafter"/>
</dbReference>
<dbReference type="PANTHER" id="PTHR30069:SF46">
    <property type="entry name" value="OAR PROTEIN"/>
    <property type="match status" value="1"/>
</dbReference>
<dbReference type="KEGG" id="pfer:IRI77_16760"/>
<comment type="subcellular location">
    <subcellularLocation>
        <location evidence="1">Cell outer membrane</location>
        <topology evidence="1">Multi-pass membrane protein</topology>
    </subcellularLocation>
</comment>
<proteinExistence type="predicted"/>
<evidence type="ECO:0000256" key="5">
    <source>
        <dbReference type="ARBA" id="ARBA00023136"/>
    </source>
</evidence>
<keyword evidence="7" id="KW-0732">Signal</keyword>
<keyword evidence="6" id="KW-0998">Cell outer membrane</keyword>
<evidence type="ECO:0000256" key="2">
    <source>
        <dbReference type="ARBA" id="ARBA00022448"/>
    </source>
</evidence>
<keyword evidence="4" id="KW-0812">Transmembrane</keyword>
<evidence type="ECO:0000256" key="4">
    <source>
        <dbReference type="ARBA" id="ARBA00022692"/>
    </source>
</evidence>
<dbReference type="InterPro" id="IPR057601">
    <property type="entry name" value="Oar-like_b-barrel"/>
</dbReference>
<dbReference type="Gene3D" id="2.40.170.20">
    <property type="entry name" value="TonB-dependent receptor, beta-barrel domain"/>
    <property type="match status" value="1"/>
</dbReference>
<evidence type="ECO:0000256" key="7">
    <source>
        <dbReference type="SAM" id="SignalP"/>
    </source>
</evidence>
<dbReference type="GO" id="GO:0015344">
    <property type="term" value="F:siderophore uptake transmembrane transporter activity"/>
    <property type="evidence" value="ECO:0007669"/>
    <property type="project" value="TreeGrafter"/>
</dbReference>
<dbReference type="PANTHER" id="PTHR30069">
    <property type="entry name" value="TONB-DEPENDENT OUTER MEMBRANE RECEPTOR"/>
    <property type="match status" value="1"/>
</dbReference>
<keyword evidence="2" id="KW-0813">Transport</keyword>
<evidence type="ECO:0000256" key="3">
    <source>
        <dbReference type="ARBA" id="ARBA00022452"/>
    </source>
</evidence>
<dbReference type="EMBL" id="CP063849">
    <property type="protein sequence ID" value="QOY91531.1"/>
    <property type="molecule type" value="Genomic_DNA"/>
</dbReference>
<organism evidence="9 10">
    <name type="scientific">Paludibaculum fermentans</name>
    <dbReference type="NCBI Taxonomy" id="1473598"/>
    <lineage>
        <taxon>Bacteria</taxon>
        <taxon>Pseudomonadati</taxon>
        <taxon>Acidobacteriota</taxon>
        <taxon>Terriglobia</taxon>
        <taxon>Bryobacterales</taxon>
        <taxon>Bryobacteraceae</taxon>
        <taxon>Paludibaculum</taxon>
    </lineage>
</organism>
<dbReference type="GO" id="GO:0030246">
    <property type="term" value="F:carbohydrate binding"/>
    <property type="evidence" value="ECO:0007669"/>
    <property type="project" value="InterPro"/>
</dbReference>
<keyword evidence="10" id="KW-1185">Reference proteome</keyword>
<protein>
    <submittedName>
        <fullName evidence="9">TonB-dependent receptor</fullName>
    </submittedName>
</protein>
<reference evidence="9 10" key="1">
    <citation type="submission" date="2020-10" db="EMBL/GenBank/DDBJ databases">
        <title>Complete genome sequence of Paludibaculum fermentans P105T, a facultatively anaerobic acidobacterium capable of dissimilatory Fe(III) reduction.</title>
        <authorList>
            <person name="Dedysh S.N."/>
            <person name="Beletsky A.V."/>
            <person name="Kulichevskaya I.S."/>
            <person name="Mardanov A.V."/>
            <person name="Ravin N.V."/>
        </authorList>
    </citation>
    <scope>NUCLEOTIDE SEQUENCE [LARGE SCALE GENOMIC DNA]</scope>
    <source>
        <strain evidence="9 10">P105</strain>
    </source>
</reference>
<feature type="chain" id="PRO_5032745666" evidence="7">
    <location>
        <begin position="26"/>
        <end position="1116"/>
    </location>
</feature>
<feature type="domain" description="TonB-dependent transporter Oar-like beta-barrel" evidence="8">
    <location>
        <begin position="232"/>
        <end position="1090"/>
    </location>
</feature>
<dbReference type="Gene3D" id="2.60.40.1120">
    <property type="entry name" value="Carboxypeptidase-like, regulatory domain"/>
    <property type="match status" value="1"/>
</dbReference>
<dbReference type="InterPro" id="IPR036942">
    <property type="entry name" value="Beta-barrel_TonB_sf"/>
</dbReference>
<dbReference type="GO" id="GO:0009279">
    <property type="term" value="C:cell outer membrane"/>
    <property type="evidence" value="ECO:0007669"/>
    <property type="project" value="UniProtKB-SubCell"/>
</dbReference>
<feature type="signal peptide" evidence="7">
    <location>
        <begin position="1"/>
        <end position="25"/>
    </location>
</feature>
<keyword evidence="9" id="KW-0675">Receptor</keyword>
<name>A0A7S7NXC0_PALFE</name>
<dbReference type="Proteomes" id="UP000593892">
    <property type="component" value="Chromosome"/>
</dbReference>
<keyword evidence="3" id="KW-1134">Transmembrane beta strand</keyword>
<evidence type="ECO:0000256" key="1">
    <source>
        <dbReference type="ARBA" id="ARBA00004571"/>
    </source>
</evidence>
<accession>A0A7S7NXC0</accession>
<sequence>MKLRRITALTLAGLLLFGGVGFAQSAQGSITVAVTDPQGSAVPGAKVIVTGADTNVARTGTTGPEGLFTFANLEPGNYLVGITVPGFTDLKSRVIVLTAAQSARFDARLQIGGSSQSVEVTATPPAMNTENAAISSVQTGEQILAAPTMRAVMQMAGLTPSTVFDGSGLMIGGNRNNFLNLTIDGIQTMQNAYGGQSGPLTNDQSYESIAEVVVMESNNSAEFPGVATMMTTTKSGGNRLHGSGFYTTDNSALNAGPLNQGSNRSQGIIGPLLQWWGGSVGGPVELPKIYRGRQKTFFFFTEEHRTFPLAAGNASTGTTTVPTQAFVAGDFSALLDPINGAIQLKNPLTGTPIPGNKLGNAGLQINPVSKAFTQFYPAPNYSGTSSNPNSYLNNYRNTVFGPEHIDRFDIKIDHHIGDKDVLSGRITRQTDPWQRSYNAPVPGYGFLQVRNSTNDYFSETHIFTPVLVNEFRLGFGRDASFRTPQQDGNTFLKAIGLNLGTTVPAGTPGLPDMEINNFFDLYPNPIATNISQQYELLDNLSFHWGKHSFKTGVLVRYGNPVLNTQNNQFGQFNFNGQYTGFGLADFMLGYPSQVRLKGPALPRYNRKTDTGVYLNDTWNVTPKLTLTLGLRWEYFMPSVDNNDRRVNWNPATQAVVVPSKEALPYMSVPLDIPVEISPSGFPGRSLMYGNWKNFGPRVGLAYRLNSRTVFRGGYGVYYGALIASYQDNFGPGSQDVFSSKSLRLFNTTPTPTLQFPNPFANSQASNGVCAAEADCGDSITATDPHLKTPMIQQWNLTFERDLGHSMVARATYRGSMSTQLPVFYNLNLPKAGTSDLTNVYLYSRWTGGNINYETDGAIQKSNSLDLALVRNFAQGLQFQAAYTYSKNMTDQNISNGEVGTPSNPYDRHYDWGNNTLVPRQRFVPNVVWTLPTGRGQALLSSASKTVDAVVGGWELSSAIVIQSGQYFSPIYQGTSWLQNRNGGATRPDCTGAKPYTGNSHWAWDNNAVYLNTAAFSVPAAGLYGNCAANSLVGPGAWTVNFGVHKSFHLGEKVSLKLQGNFMNLFNHANPGLPNNDLSSGGMGQITGTTSGNQLLNPTVTNNNGERHIWLGARFQF</sequence>
<evidence type="ECO:0000313" key="9">
    <source>
        <dbReference type="EMBL" id="QOY91531.1"/>
    </source>
</evidence>
<evidence type="ECO:0000259" key="8">
    <source>
        <dbReference type="Pfam" id="PF25183"/>
    </source>
</evidence>
<keyword evidence="5" id="KW-0472">Membrane</keyword>
<dbReference type="SUPFAM" id="SSF56935">
    <property type="entry name" value="Porins"/>
    <property type="match status" value="1"/>
</dbReference>
<dbReference type="SUPFAM" id="SSF49452">
    <property type="entry name" value="Starch-binding domain-like"/>
    <property type="match status" value="1"/>
</dbReference>
<dbReference type="AlphaFoldDB" id="A0A7S7NXC0"/>
<dbReference type="Pfam" id="PF25183">
    <property type="entry name" value="OMP_b-brl_4"/>
    <property type="match status" value="1"/>
</dbReference>
<gene>
    <name evidence="9" type="ORF">IRI77_16760</name>
</gene>
<dbReference type="Pfam" id="PF13620">
    <property type="entry name" value="CarboxypepD_reg"/>
    <property type="match status" value="1"/>
</dbReference>
<dbReference type="RefSeq" id="WP_194453185.1">
    <property type="nucleotide sequence ID" value="NZ_CP063849.1"/>
</dbReference>
<evidence type="ECO:0000313" key="10">
    <source>
        <dbReference type="Proteomes" id="UP000593892"/>
    </source>
</evidence>
<evidence type="ECO:0000256" key="6">
    <source>
        <dbReference type="ARBA" id="ARBA00023237"/>
    </source>
</evidence>
<dbReference type="InterPro" id="IPR039426">
    <property type="entry name" value="TonB-dep_rcpt-like"/>
</dbReference>
<dbReference type="InterPro" id="IPR013784">
    <property type="entry name" value="Carb-bd-like_fold"/>
</dbReference>